<sequence length="98" mass="10365">MMAFMTVAKRPSAFLPLAMSLAAFALVLGRIAIYGATPGADEGAAAHLFQILIVAQVPVVAFFAAKWLPRAPRSSLPILALQAVAVLVALAPVYYFHL</sequence>
<reference evidence="3" key="1">
    <citation type="submission" date="2013-08" db="EMBL/GenBank/DDBJ databases">
        <authorList>
            <person name="Mendez C."/>
            <person name="Richter M."/>
            <person name="Ferrer M."/>
            <person name="Sanchez J."/>
        </authorList>
    </citation>
    <scope>NUCLEOTIDE SEQUENCE</scope>
</reference>
<reference evidence="3" key="2">
    <citation type="journal article" date="2014" name="ISME J.">
        <title>Microbial stratification in low pH oxic and suboxic macroscopic growths along an acid mine drainage.</title>
        <authorList>
            <person name="Mendez-Garcia C."/>
            <person name="Mesa V."/>
            <person name="Sprenger R.R."/>
            <person name="Richter M."/>
            <person name="Diez M.S."/>
            <person name="Solano J."/>
            <person name="Bargiela R."/>
            <person name="Golyshina O.V."/>
            <person name="Manteca A."/>
            <person name="Ramos J.L."/>
            <person name="Gallego J.R."/>
            <person name="Llorente I."/>
            <person name="Martins Dos Santos V.A."/>
            <person name="Jensen O.N."/>
            <person name="Pelaez A.I."/>
            <person name="Sanchez J."/>
            <person name="Ferrer M."/>
        </authorList>
    </citation>
    <scope>NUCLEOTIDE SEQUENCE</scope>
</reference>
<keyword evidence="1" id="KW-1133">Transmembrane helix</keyword>
<evidence type="ECO:0000313" key="3">
    <source>
        <dbReference type="EMBL" id="EQD78934.1"/>
    </source>
</evidence>
<accession>T1DBW2</accession>
<feature type="transmembrane region" description="Helical" evidence="1">
    <location>
        <begin position="45"/>
        <end position="64"/>
    </location>
</feature>
<dbReference type="EMBL" id="AUZZ01011342">
    <property type="protein sequence ID" value="EQD26586.1"/>
    <property type="molecule type" value="Genomic_DNA"/>
</dbReference>
<keyword evidence="1" id="KW-0472">Membrane</keyword>
<gene>
    <name evidence="3" type="ORF">B1B_00461</name>
    <name evidence="2" type="ORF">B2A_15576</name>
</gene>
<dbReference type="AlphaFoldDB" id="T1DBW2"/>
<evidence type="ECO:0000313" key="2">
    <source>
        <dbReference type="EMBL" id="EQD26586.1"/>
    </source>
</evidence>
<comment type="caution">
    <text evidence="3">The sequence shown here is derived from an EMBL/GenBank/DDBJ whole genome shotgun (WGS) entry which is preliminary data.</text>
</comment>
<evidence type="ECO:0000256" key="1">
    <source>
        <dbReference type="SAM" id="Phobius"/>
    </source>
</evidence>
<feature type="transmembrane region" description="Helical" evidence="1">
    <location>
        <begin position="76"/>
        <end position="96"/>
    </location>
</feature>
<organism evidence="3">
    <name type="scientific">mine drainage metagenome</name>
    <dbReference type="NCBI Taxonomy" id="410659"/>
    <lineage>
        <taxon>unclassified sequences</taxon>
        <taxon>metagenomes</taxon>
        <taxon>ecological metagenomes</taxon>
    </lineage>
</organism>
<proteinExistence type="predicted"/>
<name>T1DBW2_9ZZZZ</name>
<protein>
    <submittedName>
        <fullName evidence="3">Uncharacterized protein</fullName>
    </submittedName>
</protein>
<dbReference type="EMBL" id="AUZY01000352">
    <property type="protein sequence ID" value="EQD78934.1"/>
    <property type="molecule type" value="Genomic_DNA"/>
</dbReference>
<keyword evidence="1" id="KW-0812">Transmembrane</keyword>